<evidence type="ECO:0000313" key="2">
    <source>
        <dbReference type="EMBL" id="GBM30819.1"/>
    </source>
</evidence>
<accession>A0A4Y2ER48</accession>
<feature type="region of interest" description="Disordered" evidence="1">
    <location>
        <begin position="18"/>
        <end position="49"/>
    </location>
</feature>
<keyword evidence="3" id="KW-1185">Reference proteome</keyword>
<reference evidence="2 3" key="1">
    <citation type="journal article" date="2019" name="Sci. Rep.">
        <title>Orb-weaving spider Araneus ventricosus genome elucidates the spidroin gene catalogue.</title>
        <authorList>
            <person name="Kono N."/>
            <person name="Nakamura H."/>
            <person name="Ohtoshi R."/>
            <person name="Moran D.A.P."/>
            <person name="Shinohara A."/>
            <person name="Yoshida Y."/>
            <person name="Fujiwara M."/>
            <person name="Mori M."/>
            <person name="Tomita M."/>
            <person name="Arakawa K."/>
        </authorList>
    </citation>
    <scope>NUCLEOTIDE SEQUENCE [LARGE SCALE GENOMIC DNA]</scope>
</reference>
<evidence type="ECO:0000256" key="1">
    <source>
        <dbReference type="SAM" id="MobiDB-lite"/>
    </source>
</evidence>
<name>A0A4Y2ER48_ARAVE</name>
<dbReference type="EMBL" id="BGPR01000669">
    <property type="protein sequence ID" value="GBM30819.1"/>
    <property type="molecule type" value="Genomic_DNA"/>
</dbReference>
<comment type="caution">
    <text evidence="2">The sequence shown here is derived from an EMBL/GenBank/DDBJ whole genome shotgun (WGS) entry which is preliminary data.</text>
</comment>
<sequence>MCDLTDPYTANLQRNRVSNVESPGPKAKTLPLGHRGLPTYLPNPRQPAYPLGCETNKDCRGEKTNLNLQRNVEHPAPRQHLFRKQKMIQKHQLGDKIRIHI</sequence>
<organism evidence="2 3">
    <name type="scientific">Araneus ventricosus</name>
    <name type="common">Orbweaver spider</name>
    <name type="synonym">Epeira ventricosa</name>
    <dbReference type="NCBI Taxonomy" id="182803"/>
    <lineage>
        <taxon>Eukaryota</taxon>
        <taxon>Metazoa</taxon>
        <taxon>Ecdysozoa</taxon>
        <taxon>Arthropoda</taxon>
        <taxon>Chelicerata</taxon>
        <taxon>Arachnida</taxon>
        <taxon>Araneae</taxon>
        <taxon>Araneomorphae</taxon>
        <taxon>Entelegynae</taxon>
        <taxon>Araneoidea</taxon>
        <taxon>Araneidae</taxon>
        <taxon>Araneus</taxon>
    </lineage>
</organism>
<protein>
    <submittedName>
        <fullName evidence="2">Uncharacterized protein</fullName>
    </submittedName>
</protein>
<proteinExistence type="predicted"/>
<evidence type="ECO:0000313" key="3">
    <source>
        <dbReference type="Proteomes" id="UP000499080"/>
    </source>
</evidence>
<gene>
    <name evidence="2" type="ORF">AVEN_52612_1</name>
</gene>
<dbReference type="Proteomes" id="UP000499080">
    <property type="component" value="Unassembled WGS sequence"/>
</dbReference>
<dbReference type="AlphaFoldDB" id="A0A4Y2ER48"/>